<evidence type="ECO:0000313" key="1">
    <source>
        <dbReference type="EMBL" id="SMH48558.1"/>
    </source>
</evidence>
<proteinExistence type="predicted"/>
<dbReference type="Proteomes" id="UP000193711">
    <property type="component" value="Unassembled WGS sequence"/>
</dbReference>
<protein>
    <recommendedName>
        <fullName evidence="3">Septicolysin</fullName>
    </recommendedName>
</protein>
<dbReference type="AlphaFoldDB" id="A0A1X7PDW7"/>
<organism evidence="1 2">
    <name type="scientific">Rathayibacter oskolensis</name>
    <dbReference type="NCBI Taxonomy" id="1891671"/>
    <lineage>
        <taxon>Bacteria</taxon>
        <taxon>Bacillati</taxon>
        <taxon>Actinomycetota</taxon>
        <taxon>Actinomycetes</taxon>
        <taxon>Micrococcales</taxon>
        <taxon>Microbacteriaceae</taxon>
        <taxon>Rathayibacter</taxon>
    </lineage>
</organism>
<dbReference type="NCBIfam" id="NF038048">
    <property type="entry name" value="DIP1984_fam"/>
    <property type="match status" value="1"/>
</dbReference>
<dbReference type="InterPro" id="IPR047741">
    <property type="entry name" value="DIP1984-like"/>
</dbReference>
<evidence type="ECO:0008006" key="3">
    <source>
        <dbReference type="Google" id="ProtNLM"/>
    </source>
</evidence>
<sequence>MSPVCACLGGMRLAEALLERADLQKRIEALQSRIVANASYQEGEEPAEDPAELLAECIRALSALERLVTAINLTNTSATTPDGAVLTAALARRESLRSRHGILVRAADAASGERGYRQMRSELRRLSALPVTELRAQADAVARELRDLDGAIQRTNWEVELQE</sequence>
<dbReference type="CDD" id="cd12208">
    <property type="entry name" value="DIP1984-like"/>
    <property type="match status" value="1"/>
</dbReference>
<name>A0A1X7PDW7_9MICO</name>
<keyword evidence="2" id="KW-1185">Reference proteome</keyword>
<dbReference type="Pfam" id="PF20935">
    <property type="entry name" value="DUF6847"/>
    <property type="match status" value="1"/>
</dbReference>
<reference evidence="2" key="1">
    <citation type="submission" date="2017-04" db="EMBL/GenBank/DDBJ databases">
        <authorList>
            <person name="Varghese N."/>
            <person name="Submissions S."/>
        </authorList>
    </citation>
    <scope>NUCLEOTIDE SEQUENCE [LARGE SCALE GENOMIC DNA]</scope>
    <source>
        <strain evidence="2">VKM Ac-2121</strain>
    </source>
</reference>
<dbReference type="Gene3D" id="6.10.320.10">
    <property type="match status" value="1"/>
</dbReference>
<accession>A0A1X7PDW7</accession>
<evidence type="ECO:0000313" key="2">
    <source>
        <dbReference type="Proteomes" id="UP000193711"/>
    </source>
</evidence>
<gene>
    <name evidence="1" type="ORF">SAMN06295885_3067</name>
</gene>
<dbReference type="EMBL" id="FXBM01000003">
    <property type="protein sequence ID" value="SMH48558.1"/>
    <property type="molecule type" value="Genomic_DNA"/>
</dbReference>